<evidence type="ECO:0000313" key="1">
    <source>
        <dbReference type="EMBL" id="KAI1712491.1"/>
    </source>
</evidence>
<dbReference type="EMBL" id="JAKKPZ010000018">
    <property type="protein sequence ID" value="KAI1712491.1"/>
    <property type="molecule type" value="Genomic_DNA"/>
</dbReference>
<reference evidence="1" key="1">
    <citation type="submission" date="2022-01" db="EMBL/GenBank/DDBJ databases">
        <title>Genome Sequence Resource for Two Populations of Ditylenchus destructor, the Migratory Endoparasitic Phytonematode.</title>
        <authorList>
            <person name="Zhang H."/>
            <person name="Lin R."/>
            <person name="Xie B."/>
        </authorList>
    </citation>
    <scope>NUCLEOTIDE SEQUENCE</scope>
    <source>
        <strain evidence="1">BazhouSP</strain>
    </source>
</reference>
<comment type="caution">
    <text evidence="1">The sequence shown here is derived from an EMBL/GenBank/DDBJ whole genome shotgun (WGS) entry which is preliminary data.</text>
</comment>
<protein>
    <recommendedName>
        <fullName evidence="3">PPPDE domain-containing protein</fullName>
    </recommendedName>
</protein>
<name>A0AAD4N1L3_9BILA</name>
<dbReference type="Proteomes" id="UP001201812">
    <property type="component" value="Unassembled WGS sequence"/>
</dbReference>
<dbReference type="AlphaFoldDB" id="A0AAD4N1L3"/>
<evidence type="ECO:0008006" key="3">
    <source>
        <dbReference type="Google" id="ProtNLM"/>
    </source>
</evidence>
<organism evidence="1 2">
    <name type="scientific">Ditylenchus destructor</name>
    <dbReference type="NCBI Taxonomy" id="166010"/>
    <lineage>
        <taxon>Eukaryota</taxon>
        <taxon>Metazoa</taxon>
        <taxon>Ecdysozoa</taxon>
        <taxon>Nematoda</taxon>
        <taxon>Chromadorea</taxon>
        <taxon>Rhabditida</taxon>
        <taxon>Tylenchina</taxon>
        <taxon>Tylenchomorpha</taxon>
        <taxon>Sphaerularioidea</taxon>
        <taxon>Anguinidae</taxon>
        <taxon>Anguininae</taxon>
        <taxon>Ditylenchus</taxon>
    </lineage>
</organism>
<accession>A0AAD4N1L3</accession>
<gene>
    <name evidence="1" type="ORF">DdX_09578</name>
</gene>
<proteinExistence type="predicted"/>
<keyword evidence="2" id="KW-1185">Reference proteome</keyword>
<sequence>MQLFATVHNLGMWPSHVVMFVKTYLPGTFEYSSVFRYQLTMDTGASTGKPCECNTAYHRAYKAMIINVPQKNEGARNARKRAWDDIRRNNCNSMAAVMATLLIHQFVEVYFKCDNCGFEFSCTTEFDFNGKHWYWHEVGLSRRSLGCEEKKPGIEQEEKQSLLGSEIVVESDDIDRLYEFVKQEYDGMPDSGYSVFGFNCIHWAGKFYHSLT</sequence>
<evidence type="ECO:0000313" key="2">
    <source>
        <dbReference type="Proteomes" id="UP001201812"/>
    </source>
</evidence>